<gene>
    <name evidence="1" type="ORF">JJ685_08440</name>
</gene>
<protein>
    <submittedName>
        <fullName evidence="1">Uncharacterized protein</fullName>
    </submittedName>
</protein>
<dbReference type="EMBL" id="JAEQNE010000002">
    <property type="protein sequence ID" value="MBL0391164.1"/>
    <property type="molecule type" value="Genomic_DNA"/>
</dbReference>
<sequence>MEPVLRAHALSKVYGSGDSAVQALRSVDQAVFAPVGALFPIGDGGMGVFRVEDGQRVQARRP</sequence>
<dbReference type="RefSeq" id="WP_201673816.1">
    <property type="nucleotide sequence ID" value="NZ_JAEQNE010000002.1"/>
</dbReference>
<dbReference type="AlphaFoldDB" id="A0A936YXG5"/>
<keyword evidence="2" id="KW-1185">Reference proteome</keyword>
<comment type="caution">
    <text evidence="1">The sequence shown here is derived from an EMBL/GenBank/DDBJ whole genome shotgun (WGS) entry which is preliminary data.</text>
</comment>
<evidence type="ECO:0000313" key="1">
    <source>
        <dbReference type="EMBL" id="MBL0391164.1"/>
    </source>
</evidence>
<name>A0A936YXG5_9BURK</name>
<organism evidence="1 2">
    <name type="scientific">Ramlibacter monticola</name>
    <dbReference type="NCBI Taxonomy" id="1926872"/>
    <lineage>
        <taxon>Bacteria</taxon>
        <taxon>Pseudomonadati</taxon>
        <taxon>Pseudomonadota</taxon>
        <taxon>Betaproteobacteria</taxon>
        <taxon>Burkholderiales</taxon>
        <taxon>Comamonadaceae</taxon>
        <taxon>Ramlibacter</taxon>
    </lineage>
</organism>
<evidence type="ECO:0000313" key="2">
    <source>
        <dbReference type="Proteomes" id="UP000599109"/>
    </source>
</evidence>
<accession>A0A936YXG5</accession>
<reference evidence="1 2" key="1">
    <citation type="journal article" date="2017" name="Int. J. Syst. Evol. Microbiol.">
        <title>Ramlibacter monticola sp. nov., isolated from forest soil.</title>
        <authorList>
            <person name="Chaudhary D.K."/>
            <person name="Kim J."/>
        </authorList>
    </citation>
    <scope>NUCLEOTIDE SEQUENCE [LARGE SCALE GENOMIC DNA]</scope>
    <source>
        <strain evidence="1 2">KACC 19175</strain>
    </source>
</reference>
<dbReference type="Proteomes" id="UP000599109">
    <property type="component" value="Unassembled WGS sequence"/>
</dbReference>
<proteinExistence type="predicted"/>